<evidence type="ECO:0000256" key="2">
    <source>
        <dbReference type="SAM" id="MobiDB-lite"/>
    </source>
</evidence>
<feature type="compositionally biased region" description="Basic and acidic residues" evidence="2">
    <location>
        <begin position="251"/>
        <end position="261"/>
    </location>
</feature>
<dbReference type="InterPro" id="IPR036770">
    <property type="entry name" value="Ankyrin_rpt-contain_sf"/>
</dbReference>
<feature type="compositionally biased region" description="Basic and acidic residues" evidence="2">
    <location>
        <begin position="186"/>
        <end position="201"/>
    </location>
</feature>
<accession>A0A6P7GY99</accession>
<dbReference type="InterPro" id="IPR002110">
    <property type="entry name" value="Ankyrin_rpt"/>
</dbReference>
<dbReference type="Gene3D" id="1.25.40.20">
    <property type="entry name" value="Ankyrin repeat-containing domain"/>
    <property type="match status" value="1"/>
</dbReference>
<organism evidence="3">
    <name type="scientific">Diabrotica virgifera virgifera</name>
    <name type="common">western corn rootworm</name>
    <dbReference type="NCBI Taxonomy" id="50390"/>
    <lineage>
        <taxon>Eukaryota</taxon>
        <taxon>Metazoa</taxon>
        <taxon>Ecdysozoa</taxon>
        <taxon>Arthropoda</taxon>
        <taxon>Hexapoda</taxon>
        <taxon>Insecta</taxon>
        <taxon>Pterygota</taxon>
        <taxon>Neoptera</taxon>
        <taxon>Endopterygota</taxon>
        <taxon>Coleoptera</taxon>
        <taxon>Polyphaga</taxon>
        <taxon>Cucujiformia</taxon>
        <taxon>Chrysomeloidea</taxon>
        <taxon>Chrysomelidae</taxon>
        <taxon>Galerucinae</taxon>
        <taxon>Diabroticina</taxon>
        <taxon>Diabroticites</taxon>
        <taxon>Diabrotica</taxon>
    </lineage>
</organism>
<dbReference type="InParanoid" id="A0A6P7GY99"/>
<feature type="compositionally biased region" description="Acidic residues" evidence="2">
    <location>
        <begin position="220"/>
        <end position="239"/>
    </location>
</feature>
<dbReference type="PANTHER" id="PTHR24172">
    <property type="entry name" value="ANK_REP_REGION DOMAIN-CONTAINING PROTEIN"/>
    <property type="match status" value="1"/>
</dbReference>
<dbReference type="PROSITE" id="PS50088">
    <property type="entry name" value="ANK_REPEAT"/>
    <property type="match status" value="1"/>
</dbReference>
<feature type="compositionally biased region" description="Basic and acidic residues" evidence="2">
    <location>
        <begin position="161"/>
        <end position="174"/>
    </location>
</feature>
<sequence length="261" mass="28967">MTVTGKTGSQIDFDNTVSNLLAVLVDMNFFFLSAAGLDKQDIAEFIIQEYPESVNSVDNEGRTPLHYAALLKDDGNMMHFLIEHGADESALDNKQKTAAYYKTRHSEIDSKLLNVIPDCPRSAKESLAANFDWNMLTSSPSMNWIQNGVKKAETLLHKSNDEESEHATNGHDGTENGTADEPVENGNHEPEETHEEQKEETPEASTDPEEPKEEPAPEKTEDEPEPEESKEEPEAEDAKEEPAPSSPAPAEPEHEPEPEQE</sequence>
<feature type="non-terminal residue" evidence="3">
    <location>
        <position position="261"/>
    </location>
</feature>
<dbReference type="Pfam" id="PF12796">
    <property type="entry name" value="Ank_2"/>
    <property type="match status" value="1"/>
</dbReference>
<dbReference type="PROSITE" id="PS50297">
    <property type="entry name" value="ANK_REP_REGION"/>
    <property type="match status" value="1"/>
</dbReference>
<evidence type="ECO:0000313" key="3">
    <source>
        <dbReference type="RefSeq" id="XP_028151097.1"/>
    </source>
</evidence>
<keyword evidence="1" id="KW-0040">ANK repeat</keyword>
<dbReference type="SUPFAM" id="SSF48403">
    <property type="entry name" value="Ankyrin repeat"/>
    <property type="match status" value="1"/>
</dbReference>
<name>A0A6P7GY99_DIAVI</name>
<feature type="repeat" description="ANK" evidence="1">
    <location>
        <begin position="60"/>
        <end position="93"/>
    </location>
</feature>
<feature type="region of interest" description="Disordered" evidence="2">
    <location>
        <begin position="161"/>
        <end position="261"/>
    </location>
</feature>
<protein>
    <submittedName>
        <fullName evidence="3">Eukaryotic translation initiation factor 5B-like</fullName>
    </submittedName>
</protein>
<dbReference type="RefSeq" id="XP_028151097.1">
    <property type="nucleotide sequence ID" value="XM_028295296.1"/>
</dbReference>
<evidence type="ECO:0000256" key="1">
    <source>
        <dbReference type="PROSITE-ProRule" id="PRU00023"/>
    </source>
</evidence>
<dbReference type="PANTHER" id="PTHR24172:SF4">
    <property type="entry name" value="ANK_REP_REGION DOMAIN-CONTAINING PROTEIN"/>
    <property type="match status" value="1"/>
</dbReference>
<proteinExistence type="predicted"/>
<gene>
    <name evidence="3" type="primary">LOC114344466</name>
</gene>
<dbReference type="AlphaFoldDB" id="A0A6P7GY99"/>
<reference evidence="3" key="1">
    <citation type="submission" date="2025-08" db="UniProtKB">
        <authorList>
            <consortium name="RefSeq"/>
        </authorList>
    </citation>
    <scope>IDENTIFICATION</scope>
    <source>
        <tissue evidence="3">Whole insect</tissue>
    </source>
</reference>